<keyword evidence="1" id="KW-0812">Transmembrane</keyword>
<keyword evidence="1" id="KW-1133">Transmembrane helix</keyword>
<dbReference type="EMBL" id="GGFM01011168">
    <property type="protein sequence ID" value="MBW31919.1"/>
    <property type="molecule type" value="Transcribed_RNA"/>
</dbReference>
<evidence type="ECO:0000256" key="1">
    <source>
        <dbReference type="SAM" id="Phobius"/>
    </source>
</evidence>
<sequence>MNRPPGHCMVVALRLSMGVVMGLCWTMARVTLVPLLMDYPPQQRSYQVQRRVVAEVSHNRCRQLHILARTFLITNGY</sequence>
<protein>
    <submittedName>
        <fullName evidence="2">Putative secreted peptide</fullName>
    </submittedName>
</protein>
<proteinExistence type="predicted"/>
<name>A0A2M3ZTR7_9DIPT</name>
<accession>A0A2M3ZTR7</accession>
<organism evidence="2">
    <name type="scientific">Anopheles braziliensis</name>
    <dbReference type="NCBI Taxonomy" id="58242"/>
    <lineage>
        <taxon>Eukaryota</taxon>
        <taxon>Metazoa</taxon>
        <taxon>Ecdysozoa</taxon>
        <taxon>Arthropoda</taxon>
        <taxon>Hexapoda</taxon>
        <taxon>Insecta</taxon>
        <taxon>Pterygota</taxon>
        <taxon>Neoptera</taxon>
        <taxon>Endopterygota</taxon>
        <taxon>Diptera</taxon>
        <taxon>Nematocera</taxon>
        <taxon>Culicoidea</taxon>
        <taxon>Culicidae</taxon>
        <taxon>Anophelinae</taxon>
        <taxon>Anopheles</taxon>
    </lineage>
</organism>
<feature type="transmembrane region" description="Helical" evidence="1">
    <location>
        <begin position="12"/>
        <end position="37"/>
    </location>
</feature>
<evidence type="ECO:0000313" key="2">
    <source>
        <dbReference type="EMBL" id="MBW31919.1"/>
    </source>
</evidence>
<keyword evidence="1" id="KW-0472">Membrane</keyword>
<dbReference type="AlphaFoldDB" id="A0A2M3ZTR7"/>
<reference evidence="2" key="1">
    <citation type="submission" date="2018-01" db="EMBL/GenBank/DDBJ databases">
        <title>An insight into the sialome of Amazonian anophelines.</title>
        <authorList>
            <person name="Ribeiro J.M."/>
            <person name="Scarpassa V."/>
            <person name="Calvo E."/>
        </authorList>
    </citation>
    <scope>NUCLEOTIDE SEQUENCE</scope>
    <source>
        <tissue evidence="2">Salivary glands</tissue>
    </source>
</reference>